<comment type="caution">
    <text evidence="1">The sequence shown here is derived from an EMBL/GenBank/DDBJ whole genome shotgun (WGS) entry which is preliminary data.</text>
</comment>
<sequence>MAPPTTTKIIFLTLLVQLCTTTISTISTTVAANTTKATTGTGGKIPAIFIFGDSLLDTGTNTFLLTGVRADHAPYGENFPGRVPTGRFSNGRLMSDMLASHLGIKYTVPSFLELGLSNEDIVTGVCFASAGSGYDDTTNVVTGIIPVLRQVDYLRMYITRLRSAVGAVQANRTLNDALVVVSSGSNDVTFSFYDSPNRPGLFIGAYHDFLLSRLQTFVQELYGQGLRNMIIFGLPPIGCFPGEISAKFRIDRSCVENENSDSQFYNQKLVARLAQLQPSLPGTKLVYGDIYTPLYDMVKNPLNYGFEVVNRGCCATGFVETGLFCSISTPVCPNPDKFVFFDAAHPSEATYRHVAQSLQKQALPQFL</sequence>
<organism evidence="1 2">
    <name type="scientific">Camellia lanceoleosa</name>
    <dbReference type="NCBI Taxonomy" id="1840588"/>
    <lineage>
        <taxon>Eukaryota</taxon>
        <taxon>Viridiplantae</taxon>
        <taxon>Streptophyta</taxon>
        <taxon>Embryophyta</taxon>
        <taxon>Tracheophyta</taxon>
        <taxon>Spermatophyta</taxon>
        <taxon>Magnoliopsida</taxon>
        <taxon>eudicotyledons</taxon>
        <taxon>Gunneridae</taxon>
        <taxon>Pentapetalae</taxon>
        <taxon>asterids</taxon>
        <taxon>Ericales</taxon>
        <taxon>Theaceae</taxon>
        <taxon>Camellia</taxon>
    </lineage>
</organism>
<dbReference type="Proteomes" id="UP001060215">
    <property type="component" value="Chromosome 11"/>
</dbReference>
<name>A0ACC0F888_9ERIC</name>
<gene>
    <name evidence="1" type="ORF">LOK49_LG15G01167</name>
</gene>
<reference evidence="1 2" key="1">
    <citation type="journal article" date="2022" name="Plant J.">
        <title>Chromosome-level genome of Camellia lanceoleosa provides a valuable resource for understanding genome evolution and self-incompatibility.</title>
        <authorList>
            <person name="Gong W."/>
            <person name="Xiao S."/>
            <person name="Wang L."/>
            <person name="Liao Z."/>
            <person name="Chang Y."/>
            <person name="Mo W."/>
            <person name="Hu G."/>
            <person name="Li W."/>
            <person name="Zhao G."/>
            <person name="Zhu H."/>
            <person name="Hu X."/>
            <person name="Ji K."/>
            <person name="Xiang X."/>
            <person name="Song Q."/>
            <person name="Yuan D."/>
            <person name="Jin S."/>
            <person name="Zhang L."/>
        </authorList>
    </citation>
    <scope>NUCLEOTIDE SEQUENCE [LARGE SCALE GENOMIC DNA]</scope>
    <source>
        <strain evidence="1">SQ_2022a</strain>
    </source>
</reference>
<accession>A0ACC0F888</accession>
<dbReference type="EMBL" id="CM045768">
    <property type="protein sequence ID" value="KAI7984302.1"/>
    <property type="molecule type" value="Genomic_DNA"/>
</dbReference>
<proteinExistence type="predicted"/>
<evidence type="ECO:0000313" key="2">
    <source>
        <dbReference type="Proteomes" id="UP001060215"/>
    </source>
</evidence>
<protein>
    <submittedName>
        <fullName evidence="1">GDSL esterase/lipase</fullName>
    </submittedName>
</protein>
<evidence type="ECO:0000313" key="1">
    <source>
        <dbReference type="EMBL" id="KAI7984302.1"/>
    </source>
</evidence>
<keyword evidence="2" id="KW-1185">Reference proteome</keyword>